<dbReference type="GO" id="GO:0000978">
    <property type="term" value="F:RNA polymerase II cis-regulatory region sequence-specific DNA binding"/>
    <property type="evidence" value="ECO:0007669"/>
    <property type="project" value="InterPro"/>
</dbReference>
<name>A0AAV5SEQ7_9BILA</name>
<dbReference type="InterPro" id="IPR047167">
    <property type="entry name" value="NFE2-like"/>
</dbReference>
<dbReference type="SUPFAM" id="SSF47454">
    <property type="entry name" value="A DNA-binding domain in eukaryotic transcription factors"/>
    <property type="match status" value="1"/>
</dbReference>
<evidence type="ECO:0000313" key="8">
    <source>
        <dbReference type="EMBL" id="GMS81335.1"/>
    </source>
</evidence>
<feature type="non-terminal residue" evidence="8">
    <location>
        <position position="1"/>
    </location>
</feature>
<dbReference type="PANTHER" id="PTHR24411:SF55">
    <property type="entry name" value="SEGMENTATION PROTEIN CAP'N'COLLAR"/>
    <property type="match status" value="1"/>
</dbReference>
<feature type="domain" description="Basic leucine zipper" evidence="7">
    <location>
        <begin position="235"/>
        <end position="283"/>
    </location>
</feature>
<dbReference type="InterPro" id="IPR008917">
    <property type="entry name" value="TF_DNA-bd_sf"/>
</dbReference>
<reference evidence="8" key="1">
    <citation type="submission" date="2023-10" db="EMBL/GenBank/DDBJ databases">
        <title>Genome assembly of Pristionchus species.</title>
        <authorList>
            <person name="Yoshida K."/>
            <person name="Sommer R.J."/>
        </authorList>
    </citation>
    <scope>NUCLEOTIDE SEQUENCE</scope>
    <source>
        <strain evidence="8">RS0144</strain>
    </source>
</reference>
<protein>
    <recommendedName>
        <fullName evidence="7">Basic leucine zipper domain-containing protein</fullName>
    </recommendedName>
</protein>
<evidence type="ECO:0000256" key="5">
    <source>
        <dbReference type="ARBA" id="ARBA00023242"/>
    </source>
</evidence>
<evidence type="ECO:0000256" key="3">
    <source>
        <dbReference type="ARBA" id="ARBA00023159"/>
    </source>
</evidence>
<feature type="region of interest" description="Disordered" evidence="6">
    <location>
        <begin position="264"/>
        <end position="286"/>
    </location>
</feature>
<dbReference type="Gene3D" id="1.10.880.10">
    <property type="entry name" value="Transcription factor, Skn-1-like, DNA-binding domain"/>
    <property type="match status" value="1"/>
</dbReference>
<proteinExistence type="predicted"/>
<dbReference type="Proteomes" id="UP001432027">
    <property type="component" value="Unassembled WGS sequence"/>
</dbReference>
<sequence>QCLHRSEGRGGTEETGAMEQLSNVITNHIVRVILRQKHESISMADLKRALSPFVSGTESDEWRRRMVTATREILVECGCGRWRLDRSRYSFHMDSQGRTSVVALPWGILPNAPGERPEAARGEGGSERKVKEEVDEDCEKKKIKEEPEEVESLSSLQQQQQMEGGCGCGWRRPAAAAAATVSLAAAAASNKKAGAGGSGTVLVVRESGLFLGQRRRGRTSMDEKLAEEHELPVSAAAIADMELEEMRRLLNGLTETQRELVKKIRRRGKNKMAARLCRQRRGETSE</sequence>
<evidence type="ECO:0000256" key="4">
    <source>
        <dbReference type="ARBA" id="ARBA00023163"/>
    </source>
</evidence>
<evidence type="ECO:0000256" key="2">
    <source>
        <dbReference type="ARBA" id="ARBA00023125"/>
    </source>
</evidence>
<keyword evidence="4" id="KW-0804">Transcription</keyword>
<keyword evidence="2" id="KW-0238">DNA-binding</keyword>
<keyword evidence="5" id="KW-0539">Nucleus</keyword>
<evidence type="ECO:0000313" key="9">
    <source>
        <dbReference type="Proteomes" id="UP001432027"/>
    </source>
</evidence>
<dbReference type="PANTHER" id="PTHR24411">
    <property type="entry name" value="NUCLEAR FACTOR ERYTHROID 2-RELATED FACTOR"/>
    <property type="match status" value="1"/>
</dbReference>
<accession>A0AAV5SEQ7</accession>
<keyword evidence="3" id="KW-0010">Activator</keyword>
<evidence type="ECO:0000256" key="1">
    <source>
        <dbReference type="ARBA" id="ARBA00023015"/>
    </source>
</evidence>
<gene>
    <name evidence="8" type="ORF">PENTCL1PPCAC_3510</name>
</gene>
<keyword evidence="9" id="KW-1185">Reference proteome</keyword>
<evidence type="ECO:0000256" key="6">
    <source>
        <dbReference type="SAM" id="MobiDB-lite"/>
    </source>
</evidence>
<dbReference type="EMBL" id="BTSX01000001">
    <property type="protein sequence ID" value="GMS81335.1"/>
    <property type="molecule type" value="Genomic_DNA"/>
</dbReference>
<dbReference type="InterPro" id="IPR004826">
    <property type="entry name" value="bZIP_Maf"/>
</dbReference>
<dbReference type="GO" id="GO:0000981">
    <property type="term" value="F:DNA-binding transcription factor activity, RNA polymerase II-specific"/>
    <property type="evidence" value="ECO:0007669"/>
    <property type="project" value="TreeGrafter"/>
</dbReference>
<feature type="region of interest" description="Disordered" evidence="6">
    <location>
        <begin position="112"/>
        <end position="154"/>
    </location>
</feature>
<dbReference type="AlphaFoldDB" id="A0AAV5SEQ7"/>
<feature type="compositionally biased region" description="Basic and acidic residues" evidence="6">
    <location>
        <begin position="115"/>
        <end position="145"/>
    </location>
</feature>
<organism evidence="8 9">
    <name type="scientific">Pristionchus entomophagus</name>
    <dbReference type="NCBI Taxonomy" id="358040"/>
    <lineage>
        <taxon>Eukaryota</taxon>
        <taxon>Metazoa</taxon>
        <taxon>Ecdysozoa</taxon>
        <taxon>Nematoda</taxon>
        <taxon>Chromadorea</taxon>
        <taxon>Rhabditida</taxon>
        <taxon>Rhabditina</taxon>
        <taxon>Diplogasteromorpha</taxon>
        <taxon>Diplogasteroidea</taxon>
        <taxon>Neodiplogasteridae</taxon>
        <taxon>Pristionchus</taxon>
    </lineage>
</organism>
<keyword evidence="1" id="KW-0805">Transcription regulation</keyword>
<dbReference type="Pfam" id="PF03131">
    <property type="entry name" value="bZIP_Maf"/>
    <property type="match status" value="1"/>
</dbReference>
<dbReference type="GO" id="GO:0005634">
    <property type="term" value="C:nucleus"/>
    <property type="evidence" value="ECO:0007669"/>
    <property type="project" value="TreeGrafter"/>
</dbReference>
<evidence type="ECO:0000259" key="7">
    <source>
        <dbReference type="Pfam" id="PF03131"/>
    </source>
</evidence>
<comment type="caution">
    <text evidence="8">The sequence shown here is derived from an EMBL/GenBank/DDBJ whole genome shotgun (WGS) entry which is preliminary data.</text>
</comment>